<dbReference type="GO" id="GO:0017000">
    <property type="term" value="P:antibiotic biosynthetic process"/>
    <property type="evidence" value="ECO:0007669"/>
    <property type="project" value="UniProtKB-ARBA"/>
</dbReference>
<proteinExistence type="predicted"/>
<dbReference type="InterPro" id="IPR041698">
    <property type="entry name" value="Methyltransf_25"/>
</dbReference>
<dbReference type="SUPFAM" id="SSF53335">
    <property type="entry name" value="S-adenosyl-L-methionine-dependent methyltransferases"/>
    <property type="match status" value="1"/>
</dbReference>
<dbReference type="InterPro" id="IPR029063">
    <property type="entry name" value="SAM-dependent_MTases_sf"/>
</dbReference>
<keyword evidence="2 4" id="KW-0808">Transferase</keyword>
<keyword evidence="5" id="KW-1185">Reference proteome</keyword>
<dbReference type="GO" id="GO:0008168">
    <property type="term" value="F:methyltransferase activity"/>
    <property type="evidence" value="ECO:0007669"/>
    <property type="project" value="UniProtKB-KW"/>
</dbReference>
<evidence type="ECO:0000256" key="2">
    <source>
        <dbReference type="ARBA" id="ARBA00022679"/>
    </source>
</evidence>
<dbReference type="PANTHER" id="PTHR43861:SF1">
    <property type="entry name" value="TRANS-ACONITATE 2-METHYLTRANSFERASE"/>
    <property type="match status" value="1"/>
</dbReference>
<accession>A0A5N8XFJ8</accession>
<dbReference type="CDD" id="cd02440">
    <property type="entry name" value="AdoMet_MTases"/>
    <property type="match status" value="1"/>
</dbReference>
<reference evidence="4 5" key="1">
    <citation type="submission" date="2019-07" db="EMBL/GenBank/DDBJ databases">
        <title>New species of Amycolatopsis and Streptomyces.</title>
        <authorList>
            <person name="Duangmal K."/>
            <person name="Teo W.F.A."/>
            <person name="Lipun K."/>
        </authorList>
    </citation>
    <scope>NUCLEOTIDE SEQUENCE [LARGE SCALE GENOMIC DNA]</scope>
    <source>
        <strain evidence="4 5">NBRC 106415</strain>
    </source>
</reference>
<dbReference type="OrthoDB" id="3286690at2"/>
<evidence type="ECO:0000313" key="5">
    <source>
        <dbReference type="Proteomes" id="UP000400924"/>
    </source>
</evidence>
<feature type="domain" description="Methyltransferase" evidence="3">
    <location>
        <begin position="50"/>
        <end position="147"/>
    </location>
</feature>
<dbReference type="AlphaFoldDB" id="A0A5N8XFJ8"/>
<dbReference type="RefSeq" id="WP_152771413.1">
    <property type="nucleotide sequence ID" value="NZ_VJZC01000058.1"/>
</dbReference>
<evidence type="ECO:0000259" key="3">
    <source>
        <dbReference type="Pfam" id="PF13649"/>
    </source>
</evidence>
<dbReference type="EMBL" id="VJZC01000058">
    <property type="protein sequence ID" value="MPY57816.1"/>
    <property type="molecule type" value="Genomic_DNA"/>
</dbReference>
<gene>
    <name evidence="4" type="ORF">FNH08_11735</name>
</gene>
<dbReference type="Gene3D" id="3.40.50.150">
    <property type="entry name" value="Vaccinia Virus protein VP39"/>
    <property type="match status" value="1"/>
</dbReference>
<organism evidence="4 5">
    <name type="scientific">Streptomyces spongiae</name>
    <dbReference type="NCBI Taxonomy" id="565072"/>
    <lineage>
        <taxon>Bacteria</taxon>
        <taxon>Bacillati</taxon>
        <taxon>Actinomycetota</taxon>
        <taxon>Actinomycetes</taxon>
        <taxon>Kitasatosporales</taxon>
        <taxon>Streptomycetaceae</taxon>
        <taxon>Streptomyces</taxon>
    </lineage>
</organism>
<name>A0A5N8XFJ8_9ACTN</name>
<comment type="caution">
    <text evidence="4">The sequence shown here is derived from an EMBL/GenBank/DDBJ whole genome shotgun (WGS) entry which is preliminary data.</text>
</comment>
<sequence length="267" mass="29100">MGVSMATAKLWVERWERQQERYALDREERFTVIADVVEHVTAGRAKPLLLDLGCGPGSLAVRLAARLPGAEIVAADMDPLLLELGRTHHPYAARYVEAVIGDDGWTGALGLHRPLDAAVSTTALHYLSEPTLLRTYRRLAALLRPGGVVVNGDHFAQGGPPCSALTAHVARRRAERSRAHGHEDWESWWAAAARDPELADLFDRRGRRQAALGNHGAHSNELTLARHTQLLRQAGFPHVTSVWQFGDSHVLVAVKGSAGLAHGEKCG</sequence>
<protein>
    <submittedName>
        <fullName evidence="4">Class I SAM-dependent methyltransferase</fullName>
    </submittedName>
</protein>
<evidence type="ECO:0000313" key="4">
    <source>
        <dbReference type="EMBL" id="MPY57816.1"/>
    </source>
</evidence>
<evidence type="ECO:0000256" key="1">
    <source>
        <dbReference type="ARBA" id="ARBA00022603"/>
    </source>
</evidence>
<dbReference type="Pfam" id="PF13649">
    <property type="entry name" value="Methyltransf_25"/>
    <property type="match status" value="1"/>
</dbReference>
<dbReference type="PANTHER" id="PTHR43861">
    <property type="entry name" value="TRANS-ACONITATE 2-METHYLTRANSFERASE-RELATED"/>
    <property type="match status" value="1"/>
</dbReference>
<keyword evidence="1 4" id="KW-0489">Methyltransferase</keyword>
<dbReference type="Proteomes" id="UP000400924">
    <property type="component" value="Unassembled WGS sequence"/>
</dbReference>
<dbReference type="GO" id="GO:0032259">
    <property type="term" value="P:methylation"/>
    <property type="evidence" value="ECO:0007669"/>
    <property type="project" value="UniProtKB-KW"/>
</dbReference>